<organism evidence="2 3">
    <name type="scientific">Prunus yedoensis var. nudiflora</name>
    <dbReference type="NCBI Taxonomy" id="2094558"/>
    <lineage>
        <taxon>Eukaryota</taxon>
        <taxon>Viridiplantae</taxon>
        <taxon>Streptophyta</taxon>
        <taxon>Embryophyta</taxon>
        <taxon>Tracheophyta</taxon>
        <taxon>Spermatophyta</taxon>
        <taxon>Magnoliopsida</taxon>
        <taxon>eudicotyledons</taxon>
        <taxon>Gunneridae</taxon>
        <taxon>Pentapetalae</taxon>
        <taxon>rosids</taxon>
        <taxon>fabids</taxon>
        <taxon>Rosales</taxon>
        <taxon>Rosaceae</taxon>
        <taxon>Amygdaloideae</taxon>
        <taxon>Amygdaleae</taxon>
        <taxon>Prunus</taxon>
    </lineage>
</organism>
<dbReference type="AlphaFoldDB" id="A0A314YWQ1"/>
<dbReference type="Proteomes" id="UP000250321">
    <property type="component" value="Unassembled WGS sequence"/>
</dbReference>
<gene>
    <name evidence="2" type="ORF">Pyn_38184</name>
</gene>
<keyword evidence="3" id="KW-1185">Reference proteome</keyword>
<comment type="caution">
    <text evidence="2">The sequence shown here is derived from an EMBL/GenBank/DDBJ whole genome shotgun (WGS) entry which is preliminary data.</text>
</comment>
<evidence type="ECO:0000313" key="3">
    <source>
        <dbReference type="Proteomes" id="UP000250321"/>
    </source>
</evidence>
<sequence length="62" mass="6665">MQSEQVNAVKPTCPSSKGSCRGRIASAFRLTGASPGRLRIGSMSQPSKTELGTKWGLRRRST</sequence>
<feature type="region of interest" description="Disordered" evidence="1">
    <location>
        <begin position="36"/>
        <end position="62"/>
    </location>
</feature>
<name>A0A314YWQ1_PRUYE</name>
<dbReference type="EMBL" id="PJQY01002428">
    <property type="protein sequence ID" value="PQP93835.1"/>
    <property type="molecule type" value="Genomic_DNA"/>
</dbReference>
<reference evidence="2 3" key="1">
    <citation type="submission" date="2018-02" db="EMBL/GenBank/DDBJ databases">
        <title>Draft genome of wild Prunus yedoensis var. nudiflora.</title>
        <authorList>
            <person name="Baek S."/>
            <person name="Kim J.-H."/>
            <person name="Choi K."/>
            <person name="Kim G.-B."/>
            <person name="Cho A."/>
            <person name="Jang H."/>
            <person name="Shin C.-H."/>
            <person name="Yu H.-J."/>
            <person name="Mun J.-H."/>
        </authorList>
    </citation>
    <scope>NUCLEOTIDE SEQUENCE [LARGE SCALE GENOMIC DNA]</scope>
    <source>
        <strain evidence="3">cv. Jeju island</strain>
        <tissue evidence="2">Leaf</tissue>
    </source>
</reference>
<evidence type="ECO:0000313" key="2">
    <source>
        <dbReference type="EMBL" id="PQP93835.1"/>
    </source>
</evidence>
<accession>A0A314YWQ1</accession>
<proteinExistence type="predicted"/>
<protein>
    <submittedName>
        <fullName evidence="2">Uncharacterized protein</fullName>
    </submittedName>
</protein>
<evidence type="ECO:0000256" key="1">
    <source>
        <dbReference type="SAM" id="MobiDB-lite"/>
    </source>
</evidence>